<proteinExistence type="predicted"/>
<accession>A0A0C3MKN7</accession>
<evidence type="ECO:0000313" key="3">
    <source>
        <dbReference type="EMBL" id="KIO34277.1"/>
    </source>
</evidence>
<keyword evidence="4" id="KW-1185">Reference proteome</keyword>
<sequence>MFSRLATVFVLALSAIYASAAISIIAPGPDYWWVANSQNLYSWTCGPNYNEGYTNFTVLVDNPTNKALFAGPQALIAIQWDYDCSVLLPNVNQLNPGTGYVLSFADVFNMTHIIAQSQPFEVKALGSAYAPQPSGASSAVTATATGTQAAASASSTEPAKNNAAARSPVALGAVTAAMAFVGAAMMM</sequence>
<feature type="chain" id="PRO_5002175931" evidence="2">
    <location>
        <begin position="22"/>
        <end position="187"/>
    </location>
</feature>
<protein>
    <submittedName>
        <fullName evidence="3">Uncharacterized protein</fullName>
    </submittedName>
</protein>
<keyword evidence="1" id="KW-0472">Membrane</keyword>
<keyword evidence="2" id="KW-0732">Signal</keyword>
<dbReference type="EMBL" id="KN822943">
    <property type="protein sequence ID" value="KIO34277.1"/>
    <property type="molecule type" value="Genomic_DNA"/>
</dbReference>
<keyword evidence="1" id="KW-0812">Transmembrane</keyword>
<evidence type="ECO:0000313" key="4">
    <source>
        <dbReference type="Proteomes" id="UP000054248"/>
    </source>
</evidence>
<feature type="signal peptide" evidence="2">
    <location>
        <begin position="1"/>
        <end position="21"/>
    </location>
</feature>
<reference evidence="4" key="2">
    <citation type="submission" date="2015-01" db="EMBL/GenBank/DDBJ databases">
        <title>Evolutionary Origins and Diversification of the Mycorrhizal Mutualists.</title>
        <authorList>
            <consortium name="DOE Joint Genome Institute"/>
            <consortium name="Mycorrhizal Genomics Consortium"/>
            <person name="Kohler A."/>
            <person name="Kuo A."/>
            <person name="Nagy L.G."/>
            <person name="Floudas D."/>
            <person name="Copeland A."/>
            <person name="Barry K.W."/>
            <person name="Cichocki N."/>
            <person name="Veneault-Fourrey C."/>
            <person name="LaButti K."/>
            <person name="Lindquist E.A."/>
            <person name="Lipzen A."/>
            <person name="Lundell T."/>
            <person name="Morin E."/>
            <person name="Murat C."/>
            <person name="Riley R."/>
            <person name="Ohm R."/>
            <person name="Sun H."/>
            <person name="Tunlid A."/>
            <person name="Henrissat B."/>
            <person name="Grigoriev I.V."/>
            <person name="Hibbett D.S."/>
            <person name="Martin F."/>
        </authorList>
    </citation>
    <scope>NUCLEOTIDE SEQUENCE [LARGE SCALE GENOMIC DNA]</scope>
    <source>
        <strain evidence="4">MUT 4182</strain>
    </source>
</reference>
<organism evidence="3 4">
    <name type="scientific">Tulasnella calospora MUT 4182</name>
    <dbReference type="NCBI Taxonomy" id="1051891"/>
    <lineage>
        <taxon>Eukaryota</taxon>
        <taxon>Fungi</taxon>
        <taxon>Dikarya</taxon>
        <taxon>Basidiomycota</taxon>
        <taxon>Agaricomycotina</taxon>
        <taxon>Agaricomycetes</taxon>
        <taxon>Cantharellales</taxon>
        <taxon>Tulasnellaceae</taxon>
        <taxon>Tulasnella</taxon>
    </lineage>
</organism>
<evidence type="ECO:0000256" key="2">
    <source>
        <dbReference type="SAM" id="SignalP"/>
    </source>
</evidence>
<gene>
    <name evidence="3" type="ORF">M407DRAFT_126980</name>
</gene>
<reference evidence="3 4" key="1">
    <citation type="submission" date="2014-04" db="EMBL/GenBank/DDBJ databases">
        <authorList>
            <consortium name="DOE Joint Genome Institute"/>
            <person name="Kuo A."/>
            <person name="Girlanda M."/>
            <person name="Perotto S."/>
            <person name="Kohler A."/>
            <person name="Nagy L.G."/>
            <person name="Floudas D."/>
            <person name="Copeland A."/>
            <person name="Barry K.W."/>
            <person name="Cichocki N."/>
            <person name="Veneault-Fourrey C."/>
            <person name="LaButti K."/>
            <person name="Lindquist E.A."/>
            <person name="Lipzen A."/>
            <person name="Lundell T."/>
            <person name="Morin E."/>
            <person name="Murat C."/>
            <person name="Sun H."/>
            <person name="Tunlid A."/>
            <person name="Henrissat B."/>
            <person name="Grigoriev I.V."/>
            <person name="Hibbett D.S."/>
            <person name="Martin F."/>
            <person name="Nordberg H.P."/>
            <person name="Cantor M.N."/>
            <person name="Hua S.X."/>
        </authorList>
    </citation>
    <scope>NUCLEOTIDE SEQUENCE [LARGE SCALE GENOMIC DNA]</scope>
    <source>
        <strain evidence="3 4">MUT 4182</strain>
    </source>
</reference>
<dbReference type="HOGENOM" id="CLU_099094_1_0_1"/>
<evidence type="ECO:0000256" key="1">
    <source>
        <dbReference type="SAM" id="Phobius"/>
    </source>
</evidence>
<dbReference type="OrthoDB" id="2576580at2759"/>
<dbReference type="AlphaFoldDB" id="A0A0C3MKN7"/>
<keyword evidence="1" id="KW-1133">Transmembrane helix</keyword>
<dbReference type="STRING" id="1051891.A0A0C3MKN7"/>
<dbReference type="Proteomes" id="UP000054248">
    <property type="component" value="Unassembled WGS sequence"/>
</dbReference>
<name>A0A0C3MKN7_9AGAM</name>
<feature type="transmembrane region" description="Helical" evidence="1">
    <location>
        <begin position="169"/>
        <end position="186"/>
    </location>
</feature>